<dbReference type="PROSITE" id="PS51704">
    <property type="entry name" value="GP_PDE"/>
    <property type="match status" value="1"/>
</dbReference>
<organism evidence="3 4">
    <name type="scientific">Novosphingobium decolorationis</name>
    <dbReference type="NCBI Taxonomy" id="2698673"/>
    <lineage>
        <taxon>Bacteria</taxon>
        <taxon>Pseudomonadati</taxon>
        <taxon>Pseudomonadota</taxon>
        <taxon>Alphaproteobacteria</taxon>
        <taxon>Sphingomonadales</taxon>
        <taxon>Sphingomonadaceae</taxon>
        <taxon>Novosphingobium</taxon>
    </lineage>
</organism>
<feature type="chain" id="PRO_5046405575" evidence="1">
    <location>
        <begin position="23"/>
        <end position="292"/>
    </location>
</feature>
<dbReference type="InterPro" id="IPR017946">
    <property type="entry name" value="PLC-like_Pdiesterase_TIM-brl"/>
</dbReference>
<dbReference type="RefSeq" id="WP_213500583.1">
    <property type="nucleotide sequence ID" value="NZ_CP054856.1"/>
</dbReference>
<gene>
    <name evidence="3" type="ORF">HT578_15355</name>
</gene>
<dbReference type="PANTHER" id="PTHR46320">
    <property type="entry name" value="GLYCEROPHOSPHODIESTER PHOSPHODIESTERASE 1"/>
    <property type="match status" value="1"/>
</dbReference>
<feature type="signal peptide" evidence="1">
    <location>
        <begin position="1"/>
        <end position="22"/>
    </location>
</feature>
<dbReference type="CDD" id="cd08566">
    <property type="entry name" value="GDPD_AtGDE_like"/>
    <property type="match status" value="1"/>
</dbReference>
<keyword evidence="4" id="KW-1185">Reference proteome</keyword>
<sequence>MKTLLGAGLVAALALAAPTAWAAEPFCGTNPHIARLQAERADPSGRILIAAHRGGHLVAPENSRAAMDEAIAEKADIIEIDVRVTTDGVPYVMHDRTLDRTTDGTGPNAQITYAQLRALHLKGSAESPPTLQELLVKSCGKALVDLDMKTDKVAPVLAVVEGLGMAEQVILFDSESETLRAGRRLVPGLPVMTRLRADGPALEEINRGLAPVAIVHGDSTSLTRAASAVIAALPARIWANALGDTDTAMAQGDDAETCRRLADLRIMGVSVIQTDYPAALRKGLHQCRIPGD</sequence>
<evidence type="ECO:0000313" key="3">
    <source>
        <dbReference type="EMBL" id="QVM84878.1"/>
    </source>
</evidence>
<name>A0ABX8E7R5_9SPHN</name>
<keyword evidence="1" id="KW-0732">Signal</keyword>
<dbReference type="InterPro" id="IPR030395">
    <property type="entry name" value="GP_PDE_dom"/>
</dbReference>
<accession>A0ABX8E7R5</accession>
<dbReference type="Pfam" id="PF03009">
    <property type="entry name" value="GDPD"/>
    <property type="match status" value="1"/>
</dbReference>
<evidence type="ECO:0000313" key="4">
    <source>
        <dbReference type="Proteomes" id="UP000677126"/>
    </source>
</evidence>
<proteinExistence type="predicted"/>
<dbReference type="Gene3D" id="3.20.20.190">
    <property type="entry name" value="Phosphatidylinositol (PI) phosphodiesterase"/>
    <property type="match status" value="1"/>
</dbReference>
<evidence type="ECO:0000259" key="2">
    <source>
        <dbReference type="PROSITE" id="PS51704"/>
    </source>
</evidence>
<dbReference type="PANTHER" id="PTHR46320:SF1">
    <property type="entry name" value="GLYCEROPHOSPHODIESTER PHOSPHODIESTERASE 1"/>
    <property type="match status" value="1"/>
</dbReference>
<protein>
    <submittedName>
        <fullName evidence="3">Glycerophosphodiester phosphodiesterase family protein</fullName>
    </submittedName>
</protein>
<evidence type="ECO:0000256" key="1">
    <source>
        <dbReference type="SAM" id="SignalP"/>
    </source>
</evidence>
<reference evidence="3 4" key="1">
    <citation type="journal article" date="2021" name="Int. J. Syst. Evol. Microbiol.">
        <title>Novosphingobium decolorationis sp. nov., an aniline blue-decolourizing bacterium isolated from East Pacific sediment.</title>
        <authorList>
            <person name="Chen X."/>
            <person name="Dong B."/>
            <person name="Chen T."/>
            <person name="Ren N."/>
            <person name="Wang J."/>
            <person name="Xu Y."/>
            <person name="Yang J."/>
            <person name="Zhu S."/>
            <person name="Chen J."/>
        </authorList>
    </citation>
    <scope>NUCLEOTIDE SEQUENCE [LARGE SCALE GENOMIC DNA]</scope>
    <source>
        <strain evidence="3 4">502str22</strain>
    </source>
</reference>
<dbReference type="SUPFAM" id="SSF51695">
    <property type="entry name" value="PLC-like phosphodiesterases"/>
    <property type="match status" value="1"/>
</dbReference>
<dbReference type="EMBL" id="CP054856">
    <property type="protein sequence ID" value="QVM84878.1"/>
    <property type="molecule type" value="Genomic_DNA"/>
</dbReference>
<feature type="domain" description="GP-PDE" evidence="2">
    <location>
        <begin position="47"/>
        <end position="284"/>
    </location>
</feature>
<dbReference type="Proteomes" id="UP000677126">
    <property type="component" value="Chromosome"/>
</dbReference>